<accession>A0ACC5R8V7</accession>
<organism evidence="1 2">
    <name type="scientific">Taklimakanibacter albus</name>
    <dbReference type="NCBI Taxonomy" id="2800327"/>
    <lineage>
        <taxon>Bacteria</taxon>
        <taxon>Pseudomonadati</taxon>
        <taxon>Pseudomonadota</taxon>
        <taxon>Alphaproteobacteria</taxon>
        <taxon>Hyphomicrobiales</taxon>
        <taxon>Aestuariivirgaceae</taxon>
        <taxon>Taklimakanibacter</taxon>
    </lineage>
</organism>
<proteinExistence type="predicted"/>
<comment type="caution">
    <text evidence="1">The sequence shown here is derived from an EMBL/GenBank/DDBJ whole genome shotgun (WGS) entry which is preliminary data.</text>
</comment>
<evidence type="ECO:0000313" key="2">
    <source>
        <dbReference type="Proteomes" id="UP000616151"/>
    </source>
</evidence>
<sequence length="156" mass="16597">MTEKKSIAIGADHLGLELKNTLVEHLKAKGYEVKDMGVVDSNPVDYPDIGVKVAEAVGRGDYPRGILVCGTGAGMAITANKVPGVRAVPVMDPYTAERAMASNNAQIITFGQLIVGPAVAKMLTDIWLNAEFQGGRSAPKVAKMDAIDEKYRKAVK</sequence>
<reference evidence="1" key="1">
    <citation type="submission" date="2021-01" db="EMBL/GenBank/DDBJ databases">
        <authorList>
            <person name="Sun Q."/>
        </authorList>
    </citation>
    <scope>NUCLEOTIDE SEQUENCE</scope>
    <source>
        <strain evidence="1">YIM B02566</strain>
    </source>
</reference>
<evidence type="ECO:0000313" key="1">
    <source>
        <dbReference type="EMBL" id="MBK1869082.1"/>
    </source>
</evidence>
<name>A0ACC5R8V7_9HYPH</name>
<keyword evidence="1" id="KW-0413">Isomerase</keyword>
<dbReference type="EC" id="5.3.1.6" evidence="1"/>
<gene>
    <name evidence="1" type="primary">rpiB</name>
    <name evidence="1" type="ORF">JHL16_22170</name>
</gene>
<protein>
    <submittedName>
        <fullName evidence="1">Ribose 5-phosphate isomerase B</fullName>
        <ecNumber evidence="1">5.3.1.6</ecNumber>
    </submittedName>
</protein>
<dbReference type="Proteomes" id="UP000616151">
    <property type="component" value="Unassembled WGS sequence"/>
</dbReference>
<dbReference type="EMBL" id="JAENHL010000007">
    <property type="protein sequence ID" value="MBK1869082.1"/>
    <property type="molecule type" value="Genomic_DNA"/>
</dbReference>
<keyword evidence="2" id="KW-1185">Reference proteome</keyword>